<feature type="compositionally biased region" description="Polar residues" evidence="7">
    <location>
        <begin position="661"/>
        <end position="670"/>
    </location>
</feature>
<dbReference type="PANTHER" id="PTHR23336:SF22">
    <property type="entry name" value="MORC FAMILY CW-TYPE ZINC FINGER PROTEIN 4"/>
    <property type="match status" value="1"/>
</dbReference>
<feature type="region of interest" description="Disordered" evidence="7">
    <location>
        <begin position="578"/>
        <end position="704"/>
    </location>
</feature>
<dbReference type="Pfam" id="PF13589">
    <property type="entry name" value="HATPase_c_3"/>
    <property type="match status" value="1"/>
</dbReference>
<keyword evidence="4" id="KW-0862">Zinc</keyword>
<sequence length="940" mass="105881">MARLSEHGIRLSSMSPSYLESNSTSHTWPFSAVAELIDNASDPGVTAKNIWIDVVTVRDQLCLSFMDNGSGMTPNKLHKMLSFGFTEKGSSKSSHQPIGVYGNGFKSGSMRLGRDALIFTKNGGCQSVGMLSQSFLQAIKAQAVIVPIAPFNQQTNILLFNCKQMSQWDRTLPLTPVSQTLVVTEDSEASLRAILKYSLFQSVSELQEQLDTIQGKKGTKIIIWNIRRNKDGKPEFDFDTDAEDIRLPEIQSEETQGKWRRDYYKHRRDSNSVPEMEFSLRAYLSILYLKPRIQIILRQKKVQTKLIAKSLSMIENDVYKPQFISSGQRSGVGVIGVIECNFLKPAHNKQDFEYTKEYSDYLFYYLHLAALGLKLNDYWREKKEKKAKERAFQALERKSKEGDTEETEEEDDGEEEEEEEEEVDVTWIQCEDCLKWRGISTLLFAGNIPDPFKCCMHPIPRLRSCLLPEDTEENAEGTCLNQEKRKISGGIHLYLCQIRKYSCLRTGTWVSDSHECQGVISPSVGLLTQSCVFVSGKLQYFDTVVCQMSKSPVRPLCRGLSEPASESKQDEVTVTMMTDTQDTDEDEVSATVIEEEESSPSPRKKRKETCSDTEKDSNSPNHSEAPDVPSEGETETTDKTHEESETNTNTSPTADMVAQEDSIQPETTVLESPVEPQVPQGPQMPKDQPRIPPHPLSPHSSTTMTQTVVVTPLSRPGFQPVSPLPTDSSDRAALNQRLAQLEREAKRLKRILGIREPEVAMVTEAEGGGPSDVTLGDSVSCDQNAERLNPMSNESRREELSICQKSEEQANRPPSSSSPIQQEAETSPRDELYWSKTLAKLQSENQTLLTDLNELRTERDQLLNRVRQTERDTQDRRDQSTNTPNHTYNSSVTLERLRSVRRNVVALLSSILPNLDMQGISYDTNDVDSILQQIIQANNL</sequence>
<feature type="region of interest" description="Disordered" evidence="7">
    <location>
        <begin position="783"/>
        <end position="829"/>
    </location>
</feature>
<accession>A0ABQ8M3L0</accession>
<feature type="compositionally biased region" description="Acidic residues" evidence="7">
    <location>
        <begin position="403"/>
        <end position="423"/>
    </location>
</feature>
<feature type="compositionally biased region" description="Acidic residues" evidence="7">
    <location>
        <begin position="581"/>
        <end position="598"/>
    </location>
</feature>
<evidence type="ECO:0000313" key="10">
    <source>
        <dbReference type="Proteomes" id="UP000830375"/>
    </source>
</evidence>
<feature type="compositionally biased region" description="Basic and acidic residues" evidence="7">
    <location>
        <begin position="393"/>
        <end position="402"/>
    </location>
</feature>
<evidence type="ECO:0000256" key="3">
    <source>
        <dbReference type="ARBA" id="ARBA00022771"/>
    </source>
</evidence>
<keyword evidence="2" id="KW-0479">Metal-binding</keyword>
<organism evidence="9 10">
    <name type="scientific">Labeo rohita</name>
    <name type="common">Indian major carp</name>
    <name type="synonym">Cyprinus rohita</name>
    <dbReference type="NCBI Taxonomy" id="84645"/>
    <lineage>
        <taxon>Eukaryota</taxon>
        <taxon>Metazoa</taxon>
        <taxon>Chordata</taxon>
        <taxon>Craniata</taxon>
        <taxon>Vertebrata</taxon>
        <taxon>Euteleostomi</taxon>
        <taxon>Actinopterygii</taxon>
        <taxon>Neopterygii</taxon>
        <taxon>Teleostei</taxon>
        <taxon>Ostariophysi</taxon>
        <taxon>Cypriniformes</taxon>
        <taxon>Cyprinidae</taxon>
        <taxon>Labeoninae</taxon>
        <taxon>Labeonini</taxon>
        <taxon>Labeo</taxon>
    </lineage>
</organism>
<dbReference type="Pfam" id="PF17942">
    <property type="entry name" value="Morc6_S5"/>
    <property type="match status" value="2"/>
</dbReference>
<dbReference type="Gene3D" id="3.30.40.100">
    <property type="match status" value="1"/>
</dbReference>
<keyword evidence="3" id="KW-0863">Zinc-finger</keyword>
<feature type="compositionally biased region" description="Basic and acidic residues" evidence="7">
    <location>
        <begin position="608"/>
        <end position="617"/>
    </location>
</feature>
<feature type="region of interest" description="Disordered" evidence="7">
    <location>
        <begin position="393"/>
        <end position="423"/>
    </location>
</feature>
<dbReference type="Proteomes" id="UP000830375">
    <property type="component" value="Unassembled WGS sequence"/>
</dbReference>
<comment type="subcellular location">
    <subcellularLocation>
        <location evidence="1">Nucleus</location>
    </subcellularLocation>
</comment>
<feature type="compositionally biased region" description="Basic and acidic residues" evidence="7">
    <location>
        <begin position="794"/>
        <end position="810"/>
    </location>
</feature>
<evidence type="ECO:0000256" key="2">
    <source>
        <dbReference type="ARBA" id="ARBA00022723"/>
    </source>
</evidence>
<dbReference type="SUPFAM" id="SSF55874">
    <property type="entry name" value="ATPase domain of HSP90 chaperone/DNA topoisomerase II/histidine kinase"/>
    <property type="match status" value="1"/>
</dbReference>
<evidence type="ECO:0000256" key="4">
    <source>
        <dbReference type="ARBA" id="ARBA00022833"/>
    </source>
</evidence>
<keyword evidence="6" id="KW-0539">Nucleus</keyword>
<evidence type="ECO:0000256" key="6">
    <source>
        <dbReference type="ARBA" id="ARBA00023242"/>
    </source>
</evidence>
<feature type="compositionally biased region" description="Basic and acidic residues" evidence="7">
    <location>
        <begin position="864"/>
        <end position="879"/>
    </location>
</feature>
<dbReference type="CDD" id="cd16931">
    <property type="entry name" value="HATPase_MORC-like"/>
    <property type="match status" value="1"/>
</dbReference>
<dbReference type="Gene3D" id="3.30.565.10">
    <property type="entry name" value="Histidine kinase-like ATPase, C-terminal domain"/>
    <property type="match status" value="1"/>
</dbReference>
<evidence type="ECO:0000256" key="7">
    <source>
        <dbReference type="SAM" id="MobiDB-lite"/>
    </source>
</evidence>
<evidence type="ECO:0000256" key="5">
    <source>
        <dbReference type="ARBA" id="ARBA00023054"/>
    </source>
</evidence>
<feature type="region of interest" description="Disordered" evidence="7">
    <location>
        <begin position="864"/>
        <end position="889"/>
    </location>
</feature>
<keyword evidence="5" id="KW-0175">Coiled coil</keyword>
<dbReference type="PANTHER" id="PTHR23336">
    <property type="entry name" value="ZINC FINGER CW-TYPE COILED-COIL DOMAIN PROTEIN 3"/>
    <property type="match status" value="1"/>
</dbReference>
<evidence type="ECO:0000259" key="8">
    <source>
        <dbReference type="PROSITE" id="PS51050"/>
    </source>
</evidence>
<dbReference type="PROSITE" id="PS51050">
    <property type="entry name" value="ZF_CW"/>
    <property type="match status" value="1"/>
</dbReference>
<evidence type="ECO:0000313" key="9">
    <source>
        <dbReference type="EMBL" id="KAI2657151.1"/>
    </source>
</evidence>
<gene>
    <name evidence="9" type="ORF">H4Q32_021236</name>
</gene>
<evidence type="ECO:0000256" key="1">
    <source>
        <dbReference type="ARBA" id="ARBA00004123"/>
    </source>
</evidence>
<name>A0ABQ8M3L0_LABRO</name>
<reference evidence="9 10" key="1">
    <citation type="submission" date="2022-01" db="EMBL/GenBank/DDBJ databases">
        <title>A high-quality chromosome-level genome assembly of rohu carp, Labeo rohita.</title>
        <authorList>
            <person name="Arick M.A. II"/>
            <person name="Hsu C.-Y."/>
            <person name="Magbanua Z."/>
            <person name="Pechanova O."/>
            <person name="Grover C."/>
            <person name="Miller E."/>
            <person name="Thrash A."/>
            <person name="Ezzel L."/>
            <person name="Alam S."/>
            <person name="Benzie J."/>
            <person name="Hamilton M."/>
            <person name="Karsi A."/>
            <person name="Lawrence M.L."/>
            <person name="Peterson D.G."/>
        </authorList>
    </citation>
    <scope>NUCLEOTIDE SEQUENCE [LARGE SCALE GENOMIC DNA]</scope>
    <source>
        <strain evidence="10">BAU-BD-2019</strain>
        <tissue evidence="9">Blood</tissue>
    </source>
</reference>
<dbReference type="EMBL" id="JACTAM010000014">
    <property type="protein sequence ID" value="KAI2657151.1"/>
    <property type="molecule type" value="Genomic_DNA"/>
</dbReference>
<feature type="domain" description="CW-type" evidence="8">
    <location>
        <begin position="421"/>
        <end position="473"/>
    </location>
</feature>
<protein>
    <submittedName>
        <fullName evidence="9">MORC family CW-type zinc finger protein 4</fullName>
    </submittedName>
</protein>
<dbReference type="InterPro" id="IPR041006">
    <property type="entry name" value="Morc_S5"/>
</dbReference>
<dbReference type="Pfam" id="PF07496">
    <property type="entry name" value="zf-CW"/>
    <property type="match status" value="1"/>
</dbReference>
<proteinExistence type="predicted"/>
<dbReference type="InterPro" id="IPR011124">
    <property type="entry name" value="Znf_CW"/>
</dbReference>
<dbReference type="InterPro" id="IPR036890">
    <property type="entry name" value="HATPase_C_sf"/>
</dbReference>
<comment type="caution">
    <text evidence="9">The sequence shown here is derived from an EMBL/GenBank/DDBJ whole genome shotgun (WGS) entry which is preliminary data.</text>
</comment>
<keyword evidence="10" id="KW-1185">Reference proteome</keyword>
<feature type="compositionally biased region" description="Polar residues" evidence="7">
    <location>
        <begin position="812"/>
        <end position="825"/>
    </location>
</feature>
<dbReference type="InterPro" id="IPR045261">
    <property type="entry name" value="MORC_ATPase"/>
</dbReference>